<name>A0A7Y1QIT7_9PSED</name>
<proteinExistence type="predicted"/>
<dbReference type="InterPro" id="IPR051534">
    <property type="entry name" value="CBASS_pafABC_assoc_protein"/>
</dbReference>
<dbReference type="Pfam" id="PF13280">
    <property type="entry name" value="WYL"/>
    <property type="match status" value="1"/>
</dbReference>
<evidence type="ECO:0000259" key="1">
    <source>
        <dbReference type="Pfam" id="PF13280"/>
    </source>
</evidence>
<evidence type="ECO:0000313" key="4">
    <source>
        <dbReference type="EMBL" id="NNA82442.1"/>
    </source>
</evidence>
<comment type="caution">
    <text evidence="4">The sequence shown here is derived from an EMBL/GenBank/DDBJ whole genome shotgun (WGS) entry which is preliminary data.</text>
</comment>
<dbReference type="AlphaFoldDB" id="A0A7Y1QIT7"/>
<dbReference type="Proteomes" id="UP000586252">
    <property type="component" value="Unassembled WGS sequence"/>
</dbReference>
<dbReference type="PROSITE" id="PS52050">
    <property type="entry name" value="WYL"/>
    <property type="match status" value="1"/>
</dbReference>
<dbReference type="EMBL" id="JAAQYH010000019">
    <property type="protein sequence ID" value="NNA76633.1"/>
    <property type="molecule type" value="Genomic_DNA"/>
</dbReference>
<dbReference type="Pfam" id="PF25583">
    <property type="entry name" value="WCX"/>
    <property type="match status" value="1"/>
</dbReference>
<dbReference type="EMBL" id="JAAQYI010000017">
    <property type="protein sequence ID" value="NNA82442.1"/>
    <property type="molecule type" value="Genomic_DNA"/>
</dbReference>
<gene>
    <name evidence="3" type="ORF">HBO13_28775</name>
    <name evidence="4" type="ORF">HBO30_27395</name>
</gene>
<dbReference type="PANTHER" id="PTHR34580">
    <property type="match status" value="1"/>
</dbReference>
<evidence type="ECO:0000259" key="2">
    <source>
        <dbReference type="Pfam" id="PF25583"/>
    </source>
</evidence>
<sequence length="315" mass="35677">MESAIDTKTIHERLENQGISVDLRTLQRHLRELEKRFPHVKSKPKSPKAKARIWWADRSLSRLSLLPTDAMNLVMIMDHASRFGMAAQVTNLSALHEYARSLMREARPSQDWSKKVISNTRFITLRPGKVDPQVLETLQKALLDDYAIEAQYLKRGAREAKSYRLLPLGLSYQDSNIYLSCVFANQIDTRPVALPLHRFISVTTIPETIAAPENYDINSVSAQRSLISLASDEPVPLRLLLSQEMYERLAENPLTADQQLLDENGCRTMVGSTHLSQGLELWLLSQGDNLEVVEPSILREKMAATAQKMAALYLK</sequence>
<feature type="domain" description="WCX" evidence="2">
    <location>
        <begin position="233"/>
        <end position="310"/>
    </location>
</feature>
<protein>
    <submittedName>
        <fullName evidence="4">WYL domain-containing protein</fullName>
    </submittedName>
</protein>
<organism evidence="4 6">
    <name type="scientific">Pseudomonas lactis</name>
    <dbReference type="NCBI Taxonomy" id="1615674"/>
    <lineage>
        <taxon>Bacteria</taxon>
        <taxon>Pseudomonadati</taxon>
        <taxon>Pseudomonadota</taxon>
        <taxon>Gammaproteobacteria</taxon>
        <taxon>Pseudomonadales</taxon>
        <taxon>Pseudomonadaceae</taxon>
        <taxon>Pseudomonas</taxon>
    </lineage>
</organism>
<evidence type="ECO:0000313" key="3">
    <source>
        <dbReference type="EMBL" id="NNA76633.1"/>
    </source>
</evidence>
<dbReference type="Proteomes" id="UP000535954">
    <property type="component" value="Unassembled WGS sequence"/>
</dbReference>
<dbReference type="InterPro" id="IPR057727">
    <property type="entry name" value="WCX_dom"/>
</dbReference>
<dbReference type="InterPro" id="IPR026881">
    <property type="entry name" value="WYL_dom"/>
</dbReference>
<feature type="domain" description="WYL" evidence="1">
    <location>
        <begin position="133"/>
        <end position="185"/>
    </location>
</feature>
<evidence type="ECO:0000313" key="6">
    <source>
        <dbReference type="Proteomes" id="UP000586252"/>
    </source>
</evidence>
<reference evidence="5 6" key="1">
    <citation type="journal article" date="2020" name="Front. Microbiol.">
        <title>Genetic Organization of the aprX-lipA2 Operon Affects the Proteolytic Potential of Pseudomonas Species in Milk.</title>
        <authorList>
            <person name="Maier C."/>
            <person name="Huptas C."/>
            <person name="von Neubeck M."/>
            <person name="Scherer S."/>
            <person name="Wenning M."/>
            <person name="Lucking G."/>
        </authorList>
    </citation>
    <scope>NUCLEOTIDE SEQUENCE [LARGE SCALE GENOMIC DNA]</scope>
    <source>
        <strain evidence="4 6">WS 5404</strain>
        <strain evidence="3 5">WS 5405</strain>
    </source>
</reference>
<accession>A0A7Y1QIT7</accession>
<dbReference type="PANTHER" id="PTHR34580:SF1">
    <property type="entry name" value="PROTEIN PAFC"/>
    <property type="match status" value="1"/>
</dbReference>
<evidence type="ECO:0000313" key="5">
    <source>
        <dbReference type="Proteomes" id="UP000535954"/>
    </source>
</evidence>